<dbReference type="PANTHER" id="PTHR44196:SF1">
    <property type="entry name" value="DEHYDROGENASE_REDUCTASE SDR FAMILY MEMBER 7B"/>
    <property type="match status" value="1"/>
</dbReference>
<dbReference type="GO" id="GO:0016020">
    <property type="term" value="C:membrane"/>
    <property type="evidence" value="ECO:0007669"/>
    <property type="project" value="TreeGrafter"/>
</dbReference>
<proteinExistence type="inferred from homology"/>
<dbReference type="AlphaFoldDB" id="A0A4Y3TNQ4"/>
<keyword evidence="4" id="KW-1185">Reference proteome</keyword>
<gene>
    <name evidence="3" type="ORF">APE01nite_04380</name>
</gene>
<accession>A0A4Y3TNQ4</accession>
<comment type="similarity">
    <text evidence="1">Belongs to the short-chain dehydrogenases/reductases (SDR) family.</text>
</comment>
<evidence type="ECO:0000256" key="1">
    <source>
        <dbReference type="ARBA" id="ARBA00006484"/>
    </source>
</evidence>
<evidence type="ECO:0000313" key="3">
    <source>
        <dbReference type="EMBL" id="GEB84641.1"/>
    </source>
</evidence>
<name>A0A4Y3TNQ4_9PROT</name>
<dbReference type="Proteomes" id="UP000317730">
    <property type="component" value="Unassembled WGS sequence"/>
</dbReference>
<dbReference type="PROSITE" id="PS00061">
    <property type="entry name" value="ADH_SHORT"/>
    <property type="match status" value="1"/>
</dbReference>
<protein>
    <submittedName>
        <fullName evidence="3">Short-chain dehydrogenase</fullName>
    </submittedName>
</protein>
<keyword evidence="2" id="KW-0560">Oxidoreductase</keyword>
<dbReference type="InterPro" id="IPR020904">
    <property type="entry name" value="Sc_DH/Rdtase_CS"/>
</dbReference>
<sequence>MKAETTAPYAPRTILITGASGGIGAELARTYAAPGRKLILWGRNPQKLADLATQCCSLGATVETREVDLCDGQAALSAYREDDAASSPDLVILGAGLSDIQTPGSTTESPDKVLQLAQVNYSTPVALATAAAQGMAERGGGRIALFGSVAAFYELPFAASYSSSKAGLAFFAKAAGLGWRQHDIAVTLIAPGFVDTPMSQRLEGPRPFLVSAKKAARLCARAIARRQAVCVFPWPFRVLEVLTRLVPQGLRERILLALAVGQKDAR</sequence>
<dbReference type="Gene3D" id="3.40.50.720">
    <property type="entry name" value="NAD(P)-binding Rossmann-like Domain"/>
    <property type="match status" value="1"/>
</dbReference>
<dbReference type="RefSeq" id="WP_242008803.1">
    <property type="nucleotide sequence ID" value="NZ_BAPL01000017.1"/>
</dbReference>
<dbReference type="PANTHER" id="PTHR44196">
    <property type="entry name" value="DEHYDROGENASE/REDUCTASE SDR FAMILY MEMBER 7B"/>
    <property type="match status" value="1"/>
</dbReference>
<evidence type="ECO:0000313" key="4">
    <source>
        <dbReference type="Proteomes" id="UP000317730"/>
    </source>
</evidence>
<dbReference type="PRINTS" id="PR00081">
    <property type="entry name" value="GDHRDH"/>
</dbReference>
<dbReference type="GO" id="GO:0016491">
    <property type="term" value="F:oxidoreductase activity"/>
    <property type="evidence" value="ECO:0007669"/>
    <property type="project" value="UniProtKB-KW"/>
</dbReference>
<organism evidence="3 4">
    <name type="scientific">Acetobacter peroxydans</name>
    <dbReference type="NCBI Taxonomy" id="104098"/>
    <lineage>
        <taxon>Bacteria</taxon>
        <taxon>Pseudomonadati</taxon>
        <taxon>Pseudomonadota</taxon>
        <taxon>Alphaproteobacteria</taxon>
        <taxon>Acetobacterales</taxon>
        <taxon>Acetobacteraceae</taxon>
        <taxon>Acetobacter</taxon>
    </lineage>
</organism>
<dbReference type="SUPFAM" id="SSF51735">
    <property type="entry name" value="NAD(P)-binding Rossmann-fold domains"/>
    <property type="match status" value="1"/>
</dbReference>
<evidence type="ECO:0000256" key="2">
    <source>
        <dbReference type="ARBA" id="ARBA00023002"/>
    </source>
</evidence>
<comment type="caution">
    <text evidence="3">The sequence shown here is derived from an EMBL/GenBank/DDBJ whole genome shotgun (WGS) entry which is preliminary data.</text>
</comment>
<dbReference type="InterPro" id="IPR036291">
    <property type="entry name" value="NAD(P)-bd_dom_sf"/>
</dbReference>
<dbReference type="Pfam" id="PF00106">
    <property type="entry name" value="adh_short"/>
    <property type="match status" value="1"/>
</dbReference>
<reference evidence="3 4" key="1">
    <citation type="submission" date="2019-06" db="EMBL/GenBank/DDBJ databases">
        <title>Whole genome shotgun sequence of Acetobacter peroxydans NBRC 13755.</title>
        <authorList>
            <person name="Hosoyama A."/>
            <person name="Uohara A."/>
            <person name="Ohji S."/>
            <person name="Ichikawa N."/>
        </authorList>
    </citation>
    <scope>NUCLEOTIDE SEQUENCE [LARGE SCALE GENOMIC DNA]</scope>
    <source>
        <strain evidence="3 4">NBRC 13755</strain>
    </source>
</reference>
<dbReference type="EMBL" id="BJMV01000001">
    <property type="protein sequence ID" value="GEB84641.1"/>
    <property type="molecule type" value="Genomic_DNA"/>
</dbReference>
<dbReference type="InterPro" id="IPR002347">
    <property type="entry name" value="SDR_fam"/>
</dbReference>